<dbReference type="AlphaFoldDB" id="A0A7X2J2H5"/>
<dbReference type="OrthoDB" id="9793166at2"/>
<name>A0A7X2J2H5_9BACI</name>
<comment type="subcellular location">
    <subcellularLocation>
        <location evidence="1">Cell membrane</location>
        <topology evidence="1">Multi-pass membrane protein</topology>
    </subcellularLocation>
</comment>
<evidence type="ECO:0000313" key="10">
    <source>
        <dbReference type="EMBL" id="MRX74266.1"/>
    </source>
</evidence>
<dbReference type="InterPro" id="IPR025857">
    <property type="entry name" value="MacB_PCD"/>
</dbReference>
<dbReference type="InterPro" id="IPR050250">
    <property type="entry name" value="Macrolide_Exporter_MacB"/>
</dbReference>
<feature type="transmembrane region" description="Helical" evidence="7">
    <location>
        <begin position="720"/>
        <end position="744"/>
    </location>
</feature>
<protein>
    <submittedName>
        <fullName evidence="10">FtsX-like permease family protein</fullName>
    </submittedName>
</protein>
<gene>
    <name evidence="10" type="ORF">GJU40_19290</name>
</gene>
<evidence type="ECO:0000256" key="5">
    <source>
        <dbReference type="ARBA" id="ARBA00023136"/>
    </source>
</evidence>
<dbReference type="GO" id="GO:0022857">
    <property type="term" value="F:transmembrane transporter activity"/>
    <property type="evidence" value="ECO:0007669"/>
    <property type="project" value="TreeGrafter"/>
</dbReference>
<dbReference type="Proteomes" id="UP000448867">
    <property type="component" value="Unassembled WGS sequence"/>
</dbReference>
<organism evidence="10 11">
    <name type="scientific">Metabacillus lacus</name>
    <dbReference type="NCBI Taxonomy" id="1983721"/>
    <lineage>
        <taxon>Bacteria</taxon>
        <taxon>Bacillati</taxon>
        <taxon>Bacillota</taxon>
        <taxon>Bacilli</taxon>
        <taxon>Bacillales</taxon>
        <taxon>Bacillaceae</taxon>
        <taxon>Metabacillus</taxon>
    </lineage>
</organism>
<dbReference type="InterPro" id="IPR003838">
    <property type="entry name" value="ABC3_permease_C"/>
</dbReference>
<feature type="domain" description="ABC3 transporter permease C-terminal" evidence="8">
    <location>
        <begin position="731"/>
        <end position="846"/>
    </location>
</feature>
<keyword evidence="5 7" id="KW-0472">Membrane</keyword>
<keyword evidence="4 7" id="KW-1133">Transmembrane helix</keyword>
<dbReference type="PANTHER" id="PTHR30572:SF4">
    <property type="entry name" value="ABC TRANSPORTER PERMEASE YTRF"/>
    <property type="match status" value="1"/>
</dbReference>
<sequence>MNIINKVTLRHLKENKRRTLVTIVGVIISVAMIMAVSTLAVSFQDLLIRQQIANQGEWHVLFKDTNGKQAQSIKGNEAIKTLAVSKSEGYARLPDSKERPYLHVQRFDENGLKQFPVTALKGRLPAAENELILSQRALDSGGFTANVGDTVTLELGTRMRDGKVQTQSDTLVIGGDGPAETLEEITPKIYTIVGIMEHPSWEGYFAPGYTALGYVELSSLTDEEVFDSIAVFKNVNRSMLDRSLAIAKENDIKKVEHNRDLLRYYGVSGNEHVTTTLYSLAGIIMLVILVGAVSLIYNAFAISVSERSRHLGMLASVGATKRQKRNSVFFEGAVIGLISIPLGILAGLAGIGTTFLFLNSFIEGALNITQKLHLVVTPMSLAAAVLISILTIFVSTYLPARRASKIAAIDAIRQSHDIKLTGKKIKTSKLVRNIFGMEAEIGLKNLKRNRKRYRATLFSLIISIVLFLSVSFFTQNLERSADMSEANLSYDIQIYGNNKGGLEEIIPLTNVEGVTESSLLQTMYLNTRVELEKLPPLLRENAEGDSSLTEDGYLYGIELYGLERNNFISYAEEVGADTGDFLDTANVPAIVIDSTSFQDYESRKIIESKTILAKEGEKLDVYYVSDDDGTEQMLSKIEIKKMTNVLPMGAFGGGLGNLQIIVPDYVFQTLINSGTEKLVQNYAYMNSSDPMKTQDVLNEAKPSNVYIYNVHEQRQRSQQMILFMSVFTYGFIALISLISIANILNTISTSIALRKREFAMLRSVGMTPKGFNKMINYESFFYGSNALLYGLPISLVIMYLIHLSLNNTFEYQFQLPIKSILFVVLALFLIVGAAMLYSIGKIKKGNIIDGLKQENV</sequence>
<evidence type="ECO:0000259" key="8">
    <source>
        <dbReference type="Pfam" id="PF02687"/>
    </source>
</evidence>
<dbReference type="EMBL" id="WKKI01000073">
    <property type="protein sequence ID" value="MRX74266.1"/>
    <property type="molecule type" value="Genomic_DNA"/>
</dbReference>
<feature type="domain" description="MacB-like periplasmic core" evidence="9">
    <location>
        <begin position="19"/>
        <end position="207"/>
    </location>
</feature>
<feature type="domain" description="ABC3 transporter permease C-terminal" evidence="8">
    <location>
        <begin position="283"/>
        <end position="406"/>
    </location>
</feature>
<comment type="similarity">
    <text evidence="6">Belongs to the ABC-4 integral membrane protein family.</text>
</comment>
<proteinExistence type="inferred from homology"/>
<evidence type="ECO:0000256" key="7">
    <source>
        <dbReference type="SAM" id="Phobius"/>
    </source>
</evidence>
<dbReference type="GO" id="GO:0005886">
    <property type="term" value="C:plasma membrane"/>
    <property type="evidence" value="ECO:0007669"/>
    <property type="project" value="UniProtKB-SubCell"/>
</dbReference>
<keyword evidence="11" id="KW-1185">Reference proteome</keyword>
<feature type="transmembrane region" description="Helical" evidence="7">
    <location>
        <begin position="328"/>
        <end position="358"/>
    </location>
</feature>
<evidence type="ECO:0000313" key="11">
    <source>
        <dbReference type="Proteomes" id="UP000448867"/>
    </source>
</evidence>
<evidence type="ECO:0000259" key="9">
    <source>
        <dbReference type="Pfam" id="PF12704"/>
    </source>
</evidence>
<feature type="transmembrane region" description="Helical" evidence="7">
    <location>
        <begin position="779"/>
        <end position="800"/>
    </location>
</feature>
<dbReference type="PANTHER" id="PTHR30572">
    <property type="entry name" value="MEMBRANE COMPONENT OF TRANSPORTER-RELATED"/>
    <property type="match status" value="1"/>
</dbReference>
<evidence type="ECO:0000256" key="6">
    <source>
        <dbReference type="ARBA" id="ARBA00038076"/>
    </source>
</evidence>
<feature type="transmembrane region" description="Helical" evidence="7">
    <location>
        <begin position="378"/>
        <end position="398"/>
    </location>
</feature>
<accession>A0A7X2J2H5</accession>
<comment type="caution">
    <text evidence="10">The sequence shown here is derived from an EMBL/GenBank/DDBJ whole genome shotgun (WGS) entry which is preliminary data.</text>
</comment>
<dbReference type="Pfam" id="PF02687">
    <property type="entry name" value="FtsX"/>
    <property type="match status" value="2"/>
</dbReference>
<feature type="transmembrane region" description="Helical" evidence="7">
    <location>
        <begin position="20"/>
        <end position="43"/>
    </location>
</feature>
<reference evidence="10 11" key="1">
    <citation type="submission" date="2019-11" db="EMBL/GenBank/DDBJ databases">
        <title>Bacillus lacus genome.</title>
        <authorList>
            <person name="Allen C.J."/>
            <person name="Newman J.D."/>
        </authorList>
    </citation>
    <scope>NUCLEOTIDE SEQUENCE [LARGE SCALE GENOMIC DNA]</scope>
    <source>
        <strain evidence="10 11">KCTC 33946</strain>
    </source>
</reference>
<keyword evidence="3 7" id="KW-0812">Transmembrane</keyword>
<keyword evidence="2" id="KW-1003">Cell membrane</keyword>
<evidence type="ECO:0000256" key="3">
    <source>
        <dbReference type="ARBA" id="ARBA00022692"/>
    </source>
</evidence>
<dbReference type="RefSeq" id="WP_154309720.1">
    <property type="nucleotide sequence ID" value="NZ_WKKI01000073.1"/>
</dbReference>
<dbReference type="Pfam" id="PF12704">
    <property type="entry name" value="MacB_PCD"/>
    <property type="match status" value="1"/>
</dbReference>
<evidence type="ECO:0000256" key="4">
    <source>
        <dbReference type="ARBA" id="ARBA00022989"/>
    </source>
</evidence>
<evidence type="ECO:0000256" key="1">
    <source>
        <dbReference type="ARBA" id="ARBA00004651"/>
    </source>
</evidence>
<feature type="transmembrane region" description="Helical" evidence="7">
    <location>
        <begin position="820"/>
        <end position="839"/>
    </location>
</feature>
<evidence type="ECO:0000256" key="2">
    <source>
        <dbReference type="ARBA" id="ARBA00022475"/>
    </source>
</evidence>
<feature type="transmembrane region" description="Helical" evidence="7">
    <location>
        <begin position="453"/>
        <end position="473"/>
    </location>
</feature>
<feature type="transmembrane region" description="Helical" evidence="7">
    <location>
        <begin position="277"/>
        <end position="300"/>
    </location>
</feature>